<sequence>MAEPLYLSCEEQLLLFAERGMKVETQDAKKLEHINYYRLKEFARPLSSVKKINGEIQIDYSGVSFKEVLTRYYQDKNLRINLLHAIEKVEISLKTKIAQTLGESLGAYGYLDFSSWTNRAKFSRFEIEERQYNFKKNLLKVMRNARSADLTNRNKNKDGFPIIWLSLDLLMFGDLIRMLEIMSNKNLKKIATCYDCDINELISWMKCLNFVRNICAHNSNIIDLKLKTTPVQRTEWDNILFMLEDKNGEKRQSNRLAIVLLIVYHLVSQINGHYKWKNLKSNVTTICSGKEKNANLLGFSSVETSRKIFLKVK</sequence>
<dbReference type="Pfam" id="PF07751">
    <property type="entry name" value="Abi_2"/>
    <property type="match status" value="1"/>
</dbReference>
<reference evidence="1" key="1">
    <citation type="submission" date="2022-05" db="EMBL/GenBank/DDBJ databases">
        <title>Draft genome sequences of Clostridium perfringens strains isolated from Peru.</title>
        <authorList>
            <person name="Hurtado R."/>
            <person name="Lima L."/>
            <person name="Sousa T."/>
            <person name="Jaiswal A.K."/>
            <person name="Tiwari S."/>
            <person name="Maturrano L."/>
            <person name="Brenig B."/>
            <person name="Azevedo V."/>
        </authorList>
    </citation>
    <scope>NUCLEOTIDE SEQUENCE</scope>
    <source>
        <strain evidence="1">CP4</strain>
    </source>
</reference>
<dbReference type="RefSeq" id="WP_272471461.1">
    <property type="nucleotide sequence ID" value="NZ_JAMWMK010000017.1"/>
</dbReference>
<accession>A0A9X3XT63</accession>
<evidence type="ECO:0000313" key="2">
    <source>
        <dbReference type="Proteomes" id="UP001141166"/>
    </source>
</evidence>
<protein>
    <submittedName>
        <fullName evidence="1">Abi family protein</fullName>
    </submittedName>
</protein>
<dbReference type="InterPro" id="IPR011664">
    <property type="entry name" value="Abi_system_AbiD/AbiF-like"/>
</dbReference>
<dbReference type="PIRSF" id="PIRSF034934">
    <property type="entry name" value="AbiF_AbiD"/>
    <property type="match status" value="1"/>
</dbReference>
<dbReference type="AlphaFoldDB" id="A0A9X3XT63"/>
<organism evidence="1 2">
    <name type="scientific">Enterococcus faecium</name>
    <name type="common">Streptococcus faecium</name>
    <dbReference type="NCBI Taxonomy" id="1352"/>
    <lineage>
        <taxon>Bacteria</taxon>
        <taxon>Bacillati</taxon>
        <taxon>Bacillota</taxon>
        <taxon>Bacilli</taxon>
        <taxon>Lactobacillales</taxon>
        <taxon>Enterococcaceae</taxon>
        <taxon>Enterococcus</taxon>
    </lineage>
</organism>
<dbReference type="InterPro" id="IPR017034">
    <property type="entry name" value="Abi_system_AbiD/AbiF"/>
</dbReference>
<evidence type="ECO:0000313" key="1">
    <source>
        <dbReference type="EMBL" id="MDC4248486.1"/>
    </source>
</evidence>
<name>A0A9X3XT63_ENTFC</name>
<gene>
    <name evidence="1" type="ORF">M3X98_10595</name>
</gene>
<comment type="caution">
    <text evidence="1">The sequence shown here is derived from an EMBL/GenBank/DDBJ whole genome shotgun (WGS) entry which is preliminary data.</text>
</comment>
<proteinExistence type="predicted"/>
<dbReference type="EMBL" id="JAMWMK010000017">
    <property type="protein sequence ID" value="MDC4248486.1"/>
    <property type="molecule type" value="Genomic_DNA"/>
</dbReference>
<dbReference type="Proteomes" id="UP001141166">
    <property type="component" value="Unassembled WGS sequence"/>
</dbReference>